<evidence type="ECO:0000313" key="1">
    <source>
        <dbReference type="EnsemblPlants" id="MELO3C033019.2.1"/>
    </source>
</evidence>
<proteinExistence type="predicted"/>
<organism evidence="1">
    <name type="scientific">Cucumis melo</name>
    <name type="common">Muskmelon</name>
    <dbReference type="NCBI Taxonomy" id="3656"/>
    <lineage>
        <taxon>Eukaryota</taxon>
        <taxon>Viridiplantae</taxon>
        <taxon>Streptophyta</taxon>
        <taxon>Embryophyta</taxon>
        <taxon>Tracheophyta</taxon>
        <taxon>Spermatophyta</taxon>
        <taxon>Magnoliopsida</taxon>
        <taxon>eudicotyledons</taxon>
        <taxon>Gunneridae</taxon>
        <taxon>Pentapetalae</taxon>
        <taxon>rosids</taxon>
        <taxon>fabids</taxon>
        <taxon>Cucurbitales</taxon>
        <taxon>Cucurbitaceae</taxon>
        <taxon>Benincaseae</taxon>
        <taxon>Cucumis</taxon>
    </lineage>
</organism>
<dbReference type="Gramene" id="MELO3C033019.2.1">
    <property type="protein sequence ID" value="MELO3C033019.2.1"/>
    <property type="gene ID" value="MELO3C033019.2"/>
</dbReference>
<reference evidence="1" key="1">
    <citation type="submission" date="2023-03" db="UniProtKB">
        <authorList>
            <consortium name="EnsemblPlants"/>
        </authorList>
    </citation>
    <scope>IDENTIFICATION</scope>
</reference>
<accession>A0A9I9EFF0</accession>
<sequence>KLSEHQKLFSSVDSGSLCCHGYNRCQAATAVNQLQGLPPTTTVVDKHQPPPLCPLNSIHQLY</sequence>
<dbReference type="AlphaFoldDB" id="A0A9I9EFF0"/>
<name>A0A9I9EFF0_CUCME</name>
<dbReference type="EnsemblPlants" id="MELO3C033019.2.1">
    <property type="protein sequence ID" value="MELO3C033019.2.1"/>
    <property type="gene ID" value="MELO3C033019.2"/>
</dbReference>
<protein>
    <submittedName>
        <fullName evidence="1">Uncharacterized protein</fullName>
    </submittedName>
</protein>